<organism evidence="2 3">
    <name type="scientific">Marinobacter xestospongiae</name>
    <dbReference type="NCBI Taxonomy" id="994319"/>
    <lineage>
        <taxon>Bacteria</taxon>
        <taxon>Pseudomonadati</taxon>
        <taxon>Pseudomonadota</taxon>
        <taxon>Gammaproteobacteria</taxon>
        <taxon>Pseudomonadales</taxon>
        <taxon>Marinobacteraceae</taxon>
        <taxon>Marinobacter</taxon>
    </lineage>
</organism>
<protein>
    <submittedName>
        <fullName evidence="2">Uncharacterized protein</fullName>
    </submittedName>
</protein>
<comment type="caution">
    <text evidence="2">The sequence shown here is derived from an EMBL/GenBank/DDBJ whole genome shotgun (WGS) entry which is preliminary data.</text>
</comment>
<keyword evidence="1" id="KW-0812">Transmembrane</keyword>
<name>A0ABU3VUU0_9GAMM</name>
<proteinExistence type="predicted"/>
<keyword evidence="1" id="KW-1133">Transmembrane helix</keyword>
<evidence type="ECO:0000256" key="1">
    <source>
        <dbReference type="SAM" id="Phobius"/>
    </source>
</evidence>
<accession>A0ABU3VUU0</accession>
<evidence type="ECO:0000313" key="2">
    <source>
        <dbReference type="EMBL" id="MDV2078024.1"/>
    </source>
</evidence>
<sequence>MAAFVVALVGVLVSAILIFGGGWSQAVFLLCASLVAPFFLVDSLMGKRPYVVDKK</sequence>
<keyword evidence="3" id="KW-1185">Reference proteome</keyword>
<reference evidence="2 3" key="1">
    <citation type="submission" date="2023-10" db="EMBL/GenBank/DDBJ databases">
        <title>Characteristics and mechanism of a salt-tolerant marine origin heterotrophic nitrifying- aerobic denitrifying bacteria Marinobacter xestospongiae HN1.</title>
        <authorList>
            <person name="Qi R."/>
        </authorList>
    </citation>
    <scope>NUCLEOTIDE SEQUENCE [LARGE SCALE GENOMIC DNA]</scope>
    <source>
        <strain evidence="2 3">HN1</strain>
    </source>
</reference>
<gene>
    <name evidence="2" type="ORF">RYS15_04985</name>
</gene>
<dbReference type="RefSeq" id="WP_316972880.1">
    <property type="nucleotide sequence ID" value="NZ_JAWIIJ010000003.1"/>
</dbReference>
<dbReference type="EMBL" id="JAWIIJ010000003">
    <property type="protein sequence ID" value="MDV2078024.1"/>
    <property type="molecule type" value="Genomic_DNA"/>
</dbReference>
<feature type="transmembrane region" description="Helical" evidence="1">
    <location>
        <begin position="25"/>
        <end position="45"/>
    </location>
</feature>
<dbReference type="Proteomes" id="UP001269819">
    <property type="component" value="Unassembled WGS sequence"/>
</dbReference>
<keyword evidence="1" id="KW-0472">Membrane</keyword>
<evidence type="ECO:0000313" key="3">
    <source>
        <dbReference type="Proteomes" id="UP001269819"/>
    </source>
</evidence>